<gene>
    <name evidence="22" type="ORF">Vbra_20997</name>
</gene>
<feature type="compositionally biased region" description="Low complexity" evidence="18">
    <location>
        <begin position="847"/>
        <end position="861"/>
    </location>
</feature>
<evidence type="ECO:0000256" key="1">
    <source>
        <dbReference type="ARBA" id="ARBA00001946"/>
    </source>
</evidence>
<dbReference type="PhylomeDB" id="A0A0G4EWZ2"/>
<feature type="compositionally biased region" description="Polar residues" evidence="18">
    <location>
        <begin position="352"/>
        <end position="370"/>
    </location>
</feature>
<dbReference type="PROSITE" id="PS50003">
    <property type="entry name" value="PH_DOMAIN"/>
    <property type="match status" value="1"/>
</dbReference>
<evidence type="ECO:0000259" key="20">
    <source>
        <dbReference type="PROSITE" id="PS50011"/>
    </source>
</evidence>
<dbReference type="Pfam" id="PF00069">
    <property type="entry name" value="Pkinase"/>
    <property type="match status" value="2"/>
</dbReference>
<evidence type="ECO:0000256" key="18">
    <source>
        <dbReference type="SAM" id="MobiDB-lite"/>
    </source>
</evidence>
<dbReference type="SUPFAM" id="SSF47473">
    <property type="entry name" value="EF-hand"/>
    <property type="match status" value="1"/>
</dbReference>
<name>A0A0G4EWZ2_VITBC</name>
<feature type="region of interest" description="Disordered" evidence="18">
    <location>
        <begin position="770"/>
        <end position="823"/>
    </location>
</feature>
<dbReference type="Pfam" id="PF00169">
    <property type="entry name" value="PH"/>
    <property type="match status" value="1"/>
</dbReference>
<evidence type="ECO:0000256" key="13">
    <source>
        <dbReference type="ARBA" id="ARBA00048679"/>
    </source>
</evidence>
<feature type="active site" description="Proton acceptor" evidence="14">
    <location>
        <position position="749"/>
    </location>
</feature>
<feature type="domain" description="PH" evidence="19">
    <location>
        <begin position="516"/>
        <end position="613"/>
    </location>
</feature>
<feature type="compositionally biased region" description="Gly residues" evidence="18">
    <location>
        <begin position="322"/>
        <end position="332"/>
    </location>
</feature>
<evidence type="ECO:0000256" key="7">
    <source>
        <dbReference type="ARBA" id="ARBA00022741"/>
    </source>
</evidence>
<feature type="compositionally biased region" description="Low complexity" evidence="18">
    <location>
        <begin position="891"/>
        <end position="915"/>
    </location>
</feature>
<dbReference type="CDD" id="cd00051">
    <property type="entry name" value="EFh"/>
    <property type="match status" value="1"/>
</dbReference>
<feature type="compositionally biased region" description="Polar residues" evidence="18">
    <location>
        <begin position="268"/>
        <end position="277"/>
    </location>
</feature>
<feature type="compositionally biased region" description="Acidic residues" evidence="18">
    <location>
        <begin position="938"/>
        <end position="948"/>
    </location>
</feature>
<dbReference type="SUPFAM" id="SSF50729">
    <property type="entry name" value="PH domain-like"/>
    <property type="match status" value="1"/>
</dbReference>
<keyword evidence="7 15" id="KW-0547">Nucleotide-binding</keyword>
<evidence type="ECO:0000259" key="21">
    <source>
        <dbReference type="PROSITE" id="PS50222"/>
    </source>
</evidence>
<evidence type="ECO:0000256" key="5">
    <source>
        <dbReference type="ARBA" id="ARBA00022723"/>
    </source>
</evidence>
<dbReference type="GO" id="GO:0004674">
    <property type="term" value="F:protein serine/threonine kinase activity"/>
    <property type="evidence" value="ECO:0007669"/>
    <property type="project" value="UniProtKB-KW"/>
</dbReference>
<dbReference type="InterPro" id="IPR030616">
    <property type="entry name" value="Aur-like"/>
</dbReference>
<feature type="domain" description="EF-hand" evidence="21">
    <location>
        <begin position="72"/>
        <end position="101"/>
    </location>
</feature>
<evidence type="ECO:0000256" key="15">
    <source>
        <dbReference type="PIRSR" id="PIRSR630616-2"/>
    </source>
</evidence>
<keyword evidence="23" id="KW-1185">Reference proteome</keyword>
<dbReference type="Proteomes" id="UP000041254">
    <property type="component" value="Unassembled WGS sequence"/>
</dbReference>
<dbReference type="STRING" id="1169540.A0A0G4EWZ2"/>
<feature type="region of interest" description="Disordered" evidence="18">
    <location>
        <begin position="1066"/>
        <end position="1198"/>
    </location>
</feature>
<feature type="cross-link" description="Glycyl lysine isopeptide (Lys-Gly) (interchain with G-Cter in SUMO2)" evidence="16">
    <location>
        <position position="751"/>
    </location>
</feature>
<evidence type="ECO:0000256" key="3">
    <source>
        <dbReference type="ARBA" id="ARBA00022527"/>
    </source>
</evidence>
<dbReference type="InterPro" id="IPR011993">
    <property type="entry name" value="PH-like_dom_sf"/>
</dbReference>
<dbReference type="PROSITE" id="PS50222">
    <property type="entry name" value="EF_HAND_2"/>
    <property type="match status" value="2"/>
</dbReference>
<evidence type="ECO:0000256" key="11">
    <source>
        <dbReference type="ARBA" id="ARBA00024334"/>
    </source>
</evidence>
<dbReference type="Gene3D" id="1.10.510.10">
    <property type="entry name" value="Transferase(Phosphotransferase) domain 1"/>
    <property type="match status" value="2"/>
</dbReference>
<evidence type="ECO:0000256" key="2">
    <source>
        <dbReference type="ARBA" id="ARBA00012513"/>
    </source>
</evidence>
<feature type="binding site" evidence="15 17">
    <location>
        <position position="650"/>
    </location>
    <ligand>
        <name>ATP</name>
        <dbReference type="ChEBI" id="CHEBI:30616"/>
    </ligand>
</feature>
<keyword evidence="4" id="KW-0808">Transferase</keyword>
<dbReference type="InterPro" id="IPR011992">
    <property type="entry name" value="EF-hand-dom_pair"/>
</dbReference>
<evidence type="ECO:0000256" key="6">
    <source>
        <dbReference type="ARBA" id="ARBA00022737"/>
    </source>
</evidence>
<accession>A0A0G4EWZ2</accession>
<evidence type="ECO:0000256" key="9">
    <source>
        <dbReference type="ARBA" id="ARBA00022837"/>
    </source>
</evidence>
<dbReference type="FunFam" id="3.30.200.20:FF:000315">
    <property type="entry name" value="Calcium-dependent protein kinase 3"/>
    <property type="match status" value="1"/>
</dbReference>
<dbReference type="GO" id="GO:0005509">
    <property type="term" value="F:calcium ion binding"/>
    <property type="evidence" value="ECO:0007669"/>
    <property type="project" value="InterPro"/>
</dbReference>
<dbReference type="PROSITE" id="PS00108">
    <property type="entry name" value="PROTEIN_KINASE_ST"/>
    <property type="match status" value="1"/>
</dbReference>
<dbReference type="InterPro" id="IPR008271">
    <property type="entry name" value="Ser/Thr_kinase_AS"/>
</dbReference>
<evidence type="ECO:0000256" key="12">
    <source>
        <dbReference type="ARBA" id="ARBA00047899"/>
    </source>
</evidence>
<organism evidence="22 23">
    <name type="scientific">Vitrella brassicaformis (strain CCMP3155)</name>
    <dbReference type="NCBI Taxonomy" id="1169540"/>
    <lineage>
        <taxon>Eukaryota</taxon>
        <taxon>Sar</taxon>
        <taxon>Alveolata</taxon>
        <taxon>Colpodellida</taxon>
        <taxon>Vitrellaceae</taxon>
        <taxon>Vitrella</taxon>
    </lineage>
</organism>
<dbReference type="PANTHER" id="PTHR24350">
    <property type="entry name" value="SERINE/THREONINE-PROTEIN KINASE IAL-RELATED"/>
    <property type="match status" value="1"/>
</dbReference>
<keyword evidence="3" id="KW-0723">Serine/threonine-protein kinase</keyword>
<dbReference type="SMART" id="SM00054">
    <property type="entry name" value="EFh"/>
    <property type="match status" value="2"/>
</dbReference>
<proteinExistence type="inferred from homology"/>
<dbReference type="PROSITE" id="PS00107">
    <property type="entry name" value="PROTEIN_KINASE_ATP"/>
    <property type="match status" value="1"/>
</dbReference>
<dbReference type="GO" id="GO:0005524">
    <property type="term" value="F:ATP binding"/>
    <property type="evidence" value="ECO:0007669"/>
    <property type="project" value="UniProtKB-UniRule"/>
</dbReference>
<evidence type="ECO:0000256" key="16">
    <source>
        <dbReference type="PIRSR" id="PIRSR630616-3"/>
    </source>
</evidence>
<evidence type="ECO:0000256" key="14">
    <source>
        <dbReference type="PIRSR" id="PIRSR630616-1"/>
    </source>
</evidence>
<keyword evidence="6" id="KW-0677">Repeat</keyword>
<evidence type="ECO:0000256" key="4">
    <source>
        <dbReference type="ARBA" id="ARBA00022679"/>
    </source>
</evidence>
<comment type="catalytic activity">
    <reaction evidence="13">
        <text>L-seryl-[protein] + ATP = O-phospho-L-seryl-[protein] + ADP + H(+)</text>
        <dbReference type="Rhea" id="RHEA:17989"/>
        <dbReference type="Rhea" id="RHEA-COMP:9863"/>
        <dbReference type="Rhea" id="RHEA-COMP:11604"/>
        <dbReference type="ChEBI" id="CHEBI:15378"/>
        <dbReference type="ChEBI" id="CHEBI:29999"/>
        <dbReference type="ChEBI" id="CHEBI:30616"/>
        <dbReference type="ChEBI" id="CHEBI:83421"/>
        <dbReference type="ChEBI" id="CHEBI:456216"/>
        <dbReference type="EC" id="2.7.11.1"/>
    </reaction>
</comment>
<keyword evidence="10 15" id="KW-0067">ATP-binding</keyword>
<feature type="region of interest" description="Disordered" evidence="18">
    <location>
        <begin position="835"/>
        <end position="948"/>
    </location>
</feature>
<evidence type="ECO:0000313" key="22">
    <source>
        <dbReference type="EMBL" id="CEM02918.1"/>
    </source>
</evidence>
<dbReference type="VEuPathDB" id="CryptoDB:Vbra_20997"/>
<reference evidence="22 23" key="1">
    <citation type="submission" date="2014-11" db="EMBL/GenBank/DDBJ databases">
        <authorList>
            <person name="Zhu J."/>
            <person name="Qi W."/>
            <person name="Song R."/>
        </authorList>
    </citation>
    <scope>NUCLEOTIDE SEQUENCE [LARGE SCALE GENOMIC DNA]</scope>
</reference>
<sequence>MGSALSTKRSQAIYRGLSSRLTKWFRGDRQGSGLSVLKSIFKELASHSRSKNQTVDKETFLRYFPLPGMLGERLFAVFDKDKNEGIDFQEFFTGLALIYHGSPDEKKKFLFDMYDLDENGYITREELYTMLTHIPAAFKILDASLHAEGHGATAHFPQWQQDESLTESDPDLQTRIDDIVEGAFLDKDETSNGLAFDEFCRIVQKSPEILEMMNIFYDEAMPEMPPIPSHSSPQASAPNIARSLSLHTNDKPANTRHKAAVDRLKSGRSITFTSGEDASQASQAEPPSPPFLPATPPSFIACTFSPLTSPTARKDHAALLEPGGGGGGGGAGHGHHLGTATASWGHMGGLGSASSQMSRTPPAPSSSDDGTLSAPRSPMATPSSPHFTCIMCKTELLASLNHCPRCGSALSANQAADYFCESCNWSLREIRYCFVCGQPLQPNLISAQYGAGGPAASRESPQPTYASLPSVGAQSGGTNGSGNGVSPSHSQSFTAVRRSDSRVLRTRTEECVMQTEGDMSGWLSKVGQKLGMMKQRYFVLRDRLLYYYASDRDRLPRGVIFVSGSYVRAHRSDDASKRLGIEIKSPNERVRYLYCNSAQDREEWVQALVKASKSVSIHEFYSLKEKIGRGKYGEVYKAVHKATLSEVAVKILPKTSMNEAEREYLRMEVAILKLVQHPHIVKLLDIFETSEHLYLVMEHFPAGDLAEWIYQMRTKEGKRRLPERVAQRIIKRVLSALRYLHSRGITHRDLKPENILLVTSRTVFCCSPNRLTRAGTSPTHAETGGGGAADRFKDAIPAAMDESEAARHEHEFSFSAHGTKPSIGIDESIIRMAADSGRGEGGGSAGGAASSSSSSSPAPSRETTDGGPNRVPPTPPPASTTNHLSIPLPHSQASPVSSPTPSPMASSSQGFVSSPTPTPLSPSFGAGFGQSPGASAGDGDDGEGGEEATGDEILDIKLTDFGLSKIQAPTRQMSESLGTLSYAAPEIILGKPYDSRVDIWSTGVIAYWLLSGELPFQGDDDQSIAEATVRCEYRFDTDDWAGVSDTAKEFVSLLLKRWSKDRPTCEQSLQHRWIHEGSPTMRRSRTAGADPATHSLHLLPPAPPSPASAASSGGDSRKHSPVVSTHPSGIPKSPQRHKNHHNRGGLLPTPSPKADSAVLPLGEREEVAQVHDPQQGQGSESDYRVMVTAPPQSPQMRK</sequence>
<keyword evidence="8" id="KW-0418">Kinase</keyword>
<dbReference type="SMART" id="SM00220">
    <property type="entry name" value="S_TKc"/>
    <property type="match status" value="1"/>
</dbReference>
<comment type="similarity">
    <text evidence="11">Belongs to the protein kinase superfamily. Ser/Thr protein kinase family. CDPK subfamily.</text>
</comment>
<dbReference type="PRINTS" id="PR00450">
    <property type="entry name" value="RECOVERIN"/>
</dbReference>
<dbReference type="OMA" id="ARHEHEF"/>
<dbReference type="InterPro" id="IPR001849">
    <property type="entry name" value="PH_domain"/>
</dbReference>
<feature type="region of interest" description="Disordered" evidence="18">
    <location>
        <begin position="449"/>
        <end position="501"/>
    </location>
</feature>
<dbReference type="SUPFAM" id="SSF56112">
    <property type="entry name" value="Protein kinase-like (PK-like)"/>
    <property type="match status" value="1"/>
</dbReference>
<dbReference type="Gene3D" id="1.10.238.10">
    <property type="entry name" value="EF-hand"/>
    <property type="match status" value="1"/>
</dbReference>
<dbReference type="InParanoid" id="A0A0G4EWZ2"/>
<dbReference type="CDD" id="cd00821">
    <property type="entry name" value="PH"/>
    <property type="match status" value="1"/>
</dbReference>
<dbReference type="Pfam" id="PF13405">
    <property type="entry name" value="EF-hand_6"/>
    <property type="match status" value="1"/>
</dbReference>
<dbReference type="EMBL" id="CDMY01000336">
    <property type="protein sequence ID" value="CEM02918.1"/>
    <property type="molecule type" value="Genomic_DNA"/>
</dbReference>
<dbReference type="OrthoDB" id="40902at2759"/>
<dbReference type="SMART" id="SM00233">
    <property type="entry name" value="PH"/>
    <property type="match status" value="1"/>
</dbReference>
<comment type="cofactor">
    <cofactor evidence="1">
        <name>Mg(2+)</name>
        <dbReference type="ChEBI" id="CHEBI:18420"/>
    </cofactor>
</comment>
<dbReference type="PROSITE" id="PS50011">
    <property type="entry name" value="PROTEIN_KINASE_DOM"/>
    <property type="match status" value="1"/>
</dbReference>
<evidence type="ECO:0000313" key="23">
    <source>
        <dbReference type="Proteomes" id="UP000041254"/>
    </source>
</evidence>
<dbReference type="InterPro" id="IPR011009">
    <property type="entry name" value="Kinase-like_dom_sf"/>
</dbReference>
<protein>
    <recommendedName>
        <fullName evidence="2">non-specific serine/threonine protein kinase</fullName>
        <ecNumber evidence="2">2.7.11.1</ecNumber>
    </recommendedName>
</protein>
<feature type="domain" description="EF-hand" evidence="21">
    <location>
        <begin position="102"/>
        <end position="137"/>
    </location>
</feature>
<evidence type="ECO:0000256" key="8">
    <source>
        <dbReference type="ARBA" id="ARBA00022777"/>
    </source>
</evidence>
<comment type="catalytic activity">
    <reaction evidence="12">
        <text>L-threonyl-[protein] + ATP = O-phospho-L-threonyl-[protein] + ADP + H(+)</text>
        <dbReference type="Rhea" id="RHEA:46608"/>
        <dbReference type="Rhea" id="RHEA-COMP:11060"/>
        <dbReference type="Rhea" id="RHEA-COMP:11605"/>
        <dbReference type="ChEBI" id="CHEBI:15378"/>
        <dbReference type="ChEBI" id="CHEBI:30013"/>
        <dbReference type="ChEBI" id="CHEBI:30616"/>
        <dbReference type="ChEBI" id="CHEBI:61977"/>
        <dbReference type="ChEBI" id="CHEBI:456216"/>
        <dbReference type="EC" id="2.7.11.1"/>
    </reaction>
</comment>
<evidence type="ECO:0000256" key="17">
    <source>
        <dbReference type="PROSITE-ProRule" id="PRU10141"/>
    </source>
</evidence>
<dbReference type="Gene3D" id="2.30.29.30">
    <property type="entry name" value="Pleckstrin-homology domain (PH domain)/Phosphotyrosine-binding domain (PTB)"/>
    <property type="match status" value="1"/>
</dbReference>
<dbReference type="Gene3D" id="2.10.290.10">
    <property type="entry name" value="YfgJ-like"/>
    <property type="match status" value="1"/>
</dbReference>
<feature type="compositionally biased region" description="Pro residues" evidence="18">
    <location>
        <begin position="286"/>
        <end position="295"/>
    </location>
</feature>
<dbReference type="EC" id="2.7.11.1" evidence="2"/>
<feature type="region of interest" description="Disordered" evidence="18">
    <location>
        <begin position="317"/>
        <end position="382"/>
    </location>
</feature>
<keyword evidence="5" id="KW-0479">Metal-binding</keyword>
<evidence type="ECO:0000259" key="19">
    <source>
        <dbReference type="PROSITE" id="PS50003"/>
    </source>
</evidence>
<keyword evidence="9" id="KW-0106">Calcium</keyword>
<dbReference type="InterPro" id="IPR018247">
    <property type="entry name" value="EF_Hand_1_Ca_BS"/>
</dbReference>
<dbReference type="InterPro" id="IPR017441">
    <property type="entry name" value="Protein_kinase_ATP_BS"/>
</dbReference>
<feature type="binding site" evidence="15">
    <location>
        <position position="631"/>
    </location>
    <ligand>
        <name>ATP</name>
        <dbReference type="ChEBI" id="CHEBI:30616"/>
    </ligand>
</feature>
<dbReference type="AlphaFoldDB" id="A0A0G4EWZ2"/>
<evidence type="ECO:0000256" key="10">
    <source>
        <dbReference type="ARBA" id="ARBA00022840"/>
    </source>
</evidence>
<feature type="binding site" evidence="15">
    <location>
        <begin position="753"/>
        <end position="754"/>
    </location>
    <ligand>
        <name>ATP</name>
        <dbReference type="ChEBI" id="CHEBI:30616"/>
    </ligand>
</feature>
<feature type="compositionally biased region" description="Gly residues" evidence="18">
    <location>
        <begin position="474"/>
        <end position="483"/>
    </location>
</feature>
<feature type="region of interest" description="Disordered" evidence="18">
    <location>
        <begin position="246"/>
        <end position="295"/>
    </location>
</feature>
<dbReference type="InterPro" id="IPR029037">
    <property type="entry name" value="DUF1407/YfgJ-like_sf"/>
</dbReference>
<dbReference type="PROSITE" id="PS00018">
    <property type="entry name" value="EF_HAND_1"/>
    <property type="match status" value="1"/>
</dbReference>
<feature type="domain" description="Protein kinase" evidence="20">
    <location>
        <begin position="621"/>
        <end position="1074"/>
    </location>
</feature>
<dbReference type="InterPro" id="IPR002048">
    <property type="entry name" value="EF_hand_dom"/>
</dbReference>
<feature type="compositionally biased region" description="Basic residues" evidence="18">
    <location>
        <begin position="1134"/>
        <end position="1143"/>
    </location>
</feature>
<dbReference type="InterPro" id="IPR000719">
    <property type="entry name" value="Prot_kinase_dom"/>
</dbReference>